<accession>A0A5B7EM72</accession>
<sequence length="62" mass="7176">MKKKNTEIHVARPFRYRSSTHILGSFRNAGVRALRLHFHFCSSFHSPLTLLLSALTCTLRLH</sequence>
<name>A0A5B7EM72_PORTR</name>
<gene>
    <name evidence="1" type="ORF">E2C01_027764</name>
</gene>
<comment type="caution">
    <text evidence="1">The sequence shown here is derived from an EMBL/GenBank/DDBJ whole genome shotgun (WGS) entry which is preliminary data.</text>
</comment>
<dbReference type="Proteomes" id="UP000324222">
    <property type="component" value="Unassembled WGS sequence"/>
</dbReference>
<reference evidence="1 2" key="1">
    <citation type="submission" date="2019-05" db="EMBL/GenBank/DDBJ databases">
        <title>Another draft genome of Portunus trituberculatus and its Hox gene families provides insights of decapod evolution.</title>
        <authorList>
            <person name="Jeong J.-H."/>
            <person name="Song I."/>
            <person name="Kim S."/>
            <person name="Choi T."/>
            <person name="Kim D."/>
            <person name="Ryu S."/>
            <person name="Kim W."/>
        </authorList>
    </citation>
    <scope>NUCLEOTIDE SEQUENCE [LARGE SCALE GENOMIC DNA]</scope>
    <source>
        <tissue evidence="1">Muscle</tissue>
    </source>
</reference>
<dbReference type="EMBL" id="VSRR010003041">
    <property type="protein sequence ID" value="MPC34377.1"/>
    <property type="molecule type" value="Genomic_DNA"/>
</dbReference>
<dbReference type="AlphaFoldDB" id="A0A5B7EM72"/>
<keyword evidence="2" id="KW-1185">Reference proteome</keyword>
<evidence type="ECO:0000313" key="2">
    <source>
        <dbReference type="Proteomes" id="UP000324222"/>
    </source>
</evidence>
<protein>
    <submittedName>
        <fullName evidence="1">Uncharacterized protein</fullName>
    </submittedName>
</protein>
<proteinExistence type="predicted"/>
<evidence type="ECO:0000313" key="1">
    <source>
        <dbReference type="EMBL" id="MPC34377.1"/>
    </source>
</evidence>
<organism evidence="1 2">
    <name type="scientific">Portunus trituberculatus</name>
    <name type="common">Swimming crab</name>
    <name type="synonym">Neptunus trituberculatus</name>
    <dbReference type="NCBI Taxonomy" id="210409"/>
    <lineage>
        <taxon>Eukaryota</taxon>
        <taxon>Metazoa</taxon>
        <taxon>Ecdysozoa</taxon>
        <taxon>Arthropoda</taxon>
        <taxon>Crustacea</taxon>
        <taxon>Multicrustacea</taxon>
        <taxon>Malacostraca</taxon>
        <taxon>Eumalacostraca</taxon>
        <taxon>Eucarida</taxon>
        <taxon>Decapoda</taxon>
        <taxon>Pleocyemata</taxon>
        <taxon>Brachyura</taxon>
        <taxon>Eubrachyura</taxon>
        <taxon>Portunoidea</taxon>
        <taxon>Portunidae</taxon>
        <taxon>Portuninae</taxon>
        <taxon>Portunus</taxon>
    </lineage>
</organism>